<comment type="similarity">
    <text evidence="2">Belongs to the cytochrome P450 family.</text>
</comment>
<evidence type="ECO:0000256" key="6">
    <source>
        <dbReference type="PIRSR" id="PIRSR602403-1"/>
    </source>
</evidence>
<dbReference type="OrthoDB" id="1844152at2759"/>
<keyword evidence="3 6" id="KW-0479">Metal-binding</keyword>
<dbReference type="InterPro" id="IPR036396">
    <property type="entry name" value="Cyt_P450_sf"/>
</dbReference>
<evidence type="ECO:0000256" key="4">
    <source>
        <dbReference type="ARBA" id="ARBA00023002"/>
    </source>
</evidence>
<dbReference type="PRINTS" id="PR00465">
    <property type="entry name" value="EP450IV"/>
</dbReference>
<evidence type="ECO:0000256" key="5">
    <source>
        <dbReference type="ARBA" id="ARBA00023004"/>
    </source>
</evidence>
<dbReference type="InterPro" id="IPR002403">
    <property type="entry name" value="Cyt_P450_E_grp-IV"/>
</dbReference>
<evidence type="ECO:0000256" key="3">
    <source>
        <dbReference type="ARBA" id="ARBA00022723"/>
    </source>
</evidence>
<comment type="cofactor">
    <cofactor evidence="1 6">
        <name>heme</name>
        <dbReference type="ChEBI" id="CHEBI:30413"/>
    </cofactor>
</comment>
<evidence type="ECO:0000256" key="2">
    <source>
        <dbReference type="ARBA" id="ARBA00010617"/>
    </source>
</evidence>
<keyword evidence="7" id="KW-1133">Transmembrane helix</keyword>
<keyword evidence="6" id="KW-0349">Heme</keyword>
<dbReference type="InterPro" id="IPR001128">
    <property type="entry name" value="Cyt_P450"/>
</dbReference>
<accession>A0A4S8L7X0</accession>
<dbReference type="GO" id="GO:0016705">
    <property type="term" value="F:oxidoreductase activity, acting on paired donors, with incorporation or reduction of molecular oxygen"/>
    <property type="evidence" value="ECO:0007669"/>
    <property type="project" value="InterPro"/>
</dbReference>
<evidence type="ECO:0000256" key="7">
    <source>
        <dbReference type="SAM" id="Phobius"/>
    </source>
</evidence>
<feature type="transmembrane region" description="Helical" evidence="7">
    <location>
        <begin position="6"/>
        <end position="22"/>
    </location>
</feature>
<evidence type="ECO:0000313" key="8">
    <source>
        <dbReference type="EMBL" id="THU84769.1"/>
    </source>
</evidence>
<protein>
    <submittedName>
        <fullName evidence="8">Cytochrome P450</fullName>
    </submittedName>
</protein>
<dbReference type="Gene3D" id="1.10.630.10">
    <property type="entry name" value="Cytochrome P450"/>
    <property type="match status" value="1"/>
</dbReference>
<evidence type="ECO:0000256" key="1">
    <source>
        <dbReference type="ARBA" id="ARBA00001971"/>
    </source>
</evidence>
<keyword evidence="4" id="KW-0560">Oxidoreductase</keyword>
<gene>
    <name evidence="8" type="ORF">K435DRAFT_843547</name>
</gene>
<dbReference type="Pfam" id="PF00067">
    <property type="entry name" value="p450"/>
    <property type="match status" value="1"/>
</dbReference>
<organism evidence="8 9">
    <name type="scientific">Dendrothele bispora (strain CBS 962.96)</name>
    <dbReference type="NCBI Taxonomy" id="1314807"/>
    <lineage>
        <taxon>Eukaryota</taxon>
        <taxon>Fungi</taxon>
        <taxon>Dikarya</taxon>
        <taxon>Basidiomycota</taxon>
        <taxon>Agaricomycotina</taxon>
        <taxon>Agaricomycetes</taxon>
        <taxon>Agaricomycetidae</taxon>
        <taxon>Agaricales</taxon>
        <taxon>Agaricales incertae sedis</taxon>
        <taxon>Dendrothele</taxon>
    </lineage>
</organism>
<feature type="transmembrane region" description="Helical" evidence="7">
    <location>
        <begin position="281"/>
        <end position="307"/>
    </location>
</feature>
<keyword evidence="5 6" id="KW-0408">Iron</keyword>
<evidence type="ECO:0000313" key="9">
    <source>
        <dbReference type="Proteomes" id="UP000297245"/>
    </source>
</evidence>
<dbReference type="Proteomes" id="UP000297245">
    <property type="component" value="Unassembled WGS sequence"/>
</dbReference>
<dbReference type="SUPFAM" id="SSF48264">
    <property type="entry name" value="Cytochrome P450"/>
    <property type="match status" value="1"/>
</dbReference>
<dbReference type="EMBL" id="ML179581">
    <property type="protein sequence ID" value="THU84769.1"/>
    <property type="molecule type" value="Genomic_DNA"/>
</dbReference>
<dbReference type="GO" id="GO:0005506">
    <property type="term" value="F:iron ion binding"/>
    <property type="evidence" value="ECO:0007669"/>
    <property type="project" value="InterPro"/>
</dbReference>
<proteinExistence type="inferred from homology"/>
<feature type="binding site" description="axial binding residue" evidence="6">
    <location>
        <position position="434"/>
    </location>
    <ligand>
        <name>heme</name>
        <dbReference type="ChEBI" id="CHEBI:30413"/>
    </ligand>
    <ligandPart>
        <name>Fe</name>
        <dbReference type="ChEBI" id="CHEBI:18248"/>
    </ligandPart>
</feature>
<keyword evidence="7" id="KW-0812">Transmembrane</keyword>
<dbReference type="PANTHER" id="PTHR46206:SF7">
    <property type="entry name" value="P450, PUTATIVE (EUROFUNG)-RELATED"/>
    <property type="match status" value="1"/>
</dbReference>
<sequence length="488" mass="55087">MPSLGVLLPVLLSSIWFLRRFVYSTEKKHESRDWKLPPVVELSETDIYQHPQEAYQAAIEKYGPVVGVVRKNQLEYIIDHTLTAQVLTNDAMFSFEHATLRMLNLSVLLSLPRSFAKELDTIVQEDITANMDNIIETLVPIFQRHAQSLKLSRSKSDPIAVDLESVVHLMMAESMLTLIFGKRHATPENIHAVENVAADIATLTGIFQNMGYFSRNFPSLWRRFIWVKITILSIPYYFRIGSIAFRGLGAEESNESDSILDKCAKRYKAKNQGSVPFLDKIWIIVVLLGLIFASVHQTAIVIVWVLFELATRPQFLEAFRKEVQESTNSDGDLCLTYASLKKAEQLDSFIREVMRTKGDTLLTTRLTTKDVPLAGYIIPKGSFVAPLATLSHMNKEYHGDNAKEFVGGRWVGQGKPAVMVSNSYFPFGLGRWACPGRFLAVAEIKMAVLFLITHATPRLKDNAYRIRDPLNITSVAPEGDLYLESLKD</sequence>
<reference evidence="8 9" key="1">
    <citation type="journal article" date="2019" name="Nat. Ecol. Evol.">
        <title>Megaphylogeny resolves global patterns of mushroom evolution.</title>
        <authorList>
            <person name="Varga T."/>
            <person name="Krizsan K."/>
            <person name="Foldi C."/>
            <person name="Dima B."/>
            <person name="Sanchez-Garcia M."/>
            <person name="Sanchez-Ramirez S."/>
            <person name="Szollosi G.J."/>
            <person name="Szarkandi J.G."/>
            <person name="Papp V."/>
            <person name="Albert L."/>
            <person name="Andreopoulos W."/>
            <person name="Angelini C."/>
            <person name="Antonin V."/>
            <person name="Barry K.W."/>
            <person name="Bougher N.L."/>
            <person name="Buchanan P."/>
            <person name="Buyck B."/>
            <person name="Bense V."/>
            <person name="Catcheside P."/>
            <person name="Chovatia M."/>
            <person name="Cooper J."/>
            <person name="Damon W."/>
            <person name="Desjardin D."/>
            <person name="Finy P."/>
            <person name="Geml J."/>
            <person name="Haridas S."/>
            <person name="Hughes K."/>
            <person name="Justo A."/>
            <person name="Karasinski D."/>
            <person name="Kautmanova I."/>
            <person name="Kiss B."/>
            <person name="Kocsube S."/>
            <person name="Kotiranta H."/>
            <person name="LaButti K.M."/>
            <person name="Lechner B.E."/>
            <person name="Liimatainen K."/>
            <person name="Lipzen A."/>
            <person name="Lukacs Z."/>
            <person name="Mihaltcheva S."/>
            <person name="Morgado L.N."/>
            <person name="Niskanen T."/>
            <person name="Noordeloos M.E."/>
            <person name="Ohm R.A."/>
            <person name="Ortiz-Santana B."/>
            <person name="Ovrebo C."/>
            <person name="Racz N."/>
            <person name="Riley R."/>
            <person name="Savchenko A."/>
            <person name="Shiryaev A."/>
            <person name="Soop K."/>
            <person name="Spirin V."/>
            <person name="Szebenyi C."/>
            <person name="Tomsovsky M."/>
            <person name="Tulloss R.E."/>
            <person name="Uehling J."/>
            <person name="Grigoriev I.V."/>
            <person name="Vagvolgyi C."/>
            <person name="Papp T."/>
            <person name="Martin F.M."/>
            <person name="Miettinen O."/>
            <person name="Hibbett D.S."/>
            <person name="Nagy L.G."/>
        </authorList>
    </citation>
    <scope>NUCLEOTIDE SEQUENCE [LARGE SCALE GENOMIC DNA]</scope>
    <source>
        <strain evidence="8 9">CBS 962.96</strain>
    </source>
</reference>
<name>A0A4S8L7X0_DENBC</name>
<keyword evidence="9" id="KW-1185">Reference proteome</keyword>
<keyword evidence="7" id="KW-0472">Membrane</keyword>
<dbReference type="AlphaFoldDB" id="A0A4S8L7X0"/>
<dbReference type="GO" id="GO:0004497">
    <property type="term" value="F:monooxygenase activity"/>
    <property type="evidence" value="ECO:0007669"/>
    <property type="project" value="InterPro"/>
</dbReference>
<dbReference type="GO" id="GO:0020037">
    <property type="term" value="F:heme binding"/>
    <property type="evidence" value="ECO:0007669"/>
    <property type="project" value="InterPro"/>
</dbReference>
<dbReference type="PANTHER" id="PTHR46206">
    <property type="entry name" value="CYTOCHROME P450"/>
    <property type="match status" value="1"/>
</dbReference>